<dbReference type="EMBL" id="JACTNZ010000002">
    <property type="protein sequence ID" value="KAG5562067.1"/>
    <property type="molecule type" value="Genomic_DNA"/>
</dbReference>
<accession>A0AAV6LB96</accession>
<organism evidence="1 2">
    <name type="scientific">Rhododendron griersonianum</name>
    <dbReference type="NCBI Taxonomy" id="479676"/>
    <lineage>
        <taxon>Eukaryota</taxon>
        <taxon>Viridiplantae</taxon>
        <taxon>Streptophyta</taxon>
        <taxon>Embryophyta</taxon>
        <taxon>Tracheophyta</taxon>
        <taxon>Spermatophyta</taxon>
        <taxon>Magnoliopsida</taxon>
        <taxon>eudicotyledons</taxon>
        <taxon>Gunneridae</taxon>
        <taxon>Pentapetalae</taxon>
        <taxon>asterids</taxon>
        <taxon>Ericales</taxon>
        <taxon>Ericaceae</taxon>
        <taxon>Ericoideae</taxon>
        <taxon>Rhodoreae</taxon>
        <taxon>Rhododendron</taxon>
    </lineage>
</organism>
<reference evidence="1" key="1">
    <citation type="submission" date="2020-08" db="EMBL/GenBank/DDBJ databases">
        <title>Plant Genome Project.</title>
        <authorList>
            <person name="Zhang R.-G."/>
        </authorList>
    </citation>
    <scope>NUCLEOTIDE SEQUENCE</scope>
    <source>
        <strain evidence="1">WSP0</strain>
        <tissue evidence="1">Leaf</tissue>
    </source>
</reference>
<evidence type="ECO:0000313" key="2">
    <source>
        <dbReference type="Proteomes" id="UP000823749"/>
    </source>
</evidence>
<evidence type="ECO:0000313" key="1">
    <source>
        <dbReference type="EMBL" id="KAG5562067.1"/>
    </source>
</evidence>
<gene>
    <name evidence="1" type="ORF">RHGRI_004945</name>
</gene>
<protein>
    <submittedName>
        <fullName evidence="1">Uncharacterized protein</fullName>
    </submittedName>
</protein>
<keyword evidence="2" id="KW-1185">Reference proteome</keyword>
<dbReference type="AlphaFoldDB" id="A0AAV6LB96"/>
<proteinExistence type="predicted"/>
<name>A0AAV6LB96_9ERIC</name>
<comment type="caution">
    <text evidence="1">The sequence shown here is derived from an EMBL/GenBank/DDBJ whole genome shotgun (WGS) entry which is preliminary data.</text>
</comment>
<dbReference type="Proteomes" id="UP000823749">
    <property type="component" value="Chromosome 2"/>
</dbReference>
<sequence>MSFGGWFLSGLDSRSQLVCLQGGLACCGLSGLLPHPEFRSASRKSLWSFPLRL</sequence>